<dbReference type="EMBL" id="CM042886">
    <property type="protein sequence ID" value="KAI4340344.1"/>
    <property type="molecule type" value="Genomic_DNA"/>
</dbReference>
<proteinExistence type="predicted"/>
<keyword evidence="2" id="KW-1185">Reference proteome</keyword>
<evidence type="ECO:0000313" key="1">
    <source>
        <dbReference type="EMBL" id="KAI4340344.1"/>
    </source>
</evidence>
<gene>
    <name evidence="1" type="ORF">MLD38_025191</name>
</gene>
<dbReference type="Proteomes" id="UP001057402">
    <property type="component" value="Chromosome 7"/>
</dbReference>
<organism evidence="1 2">
    <name type="scientific">Melastoma candidum</name>
    <dbReference type="NCBI Taxonomy" id="119954"/>
    <lineage>
        <taxon>Eukaryota</taxon>
        <taxon>Viridiplantae</taxon>
        <taxon>Streptophyta</taxon>
        <taxon>Embryophyta</taxon>
        <taxon>Tracheophyta</taxon>
        <taxon>Spermatophyta</taxon>
        <taxon>Magnoliopsida</taxon>
        <taxon>eudicotyledons</taxon>
        <taxon>Gunneridae</taxon>
        <taxon>Pentapetalae</taxon>
        <taxon>rosids</taxon>
        <taxon>malvids</taxon>
        <taxon>Myrtales</taxon>
        <taxon>Melastomataceae</taxon>
        <taxon>Melastomatoideae</taxon>
        <taxon>Melastomateae</taxon>
        <taxon>Melastoma</taxon>
    </lineage>
</organism>
<reference evidence="2" key="1">
    <citation type="journal article" date="2023" name="Front. Plant Sci.">
        <title>Chromosomal-level genome assembly of Melastoma candidum provides insights into trichome evolution.</title>
        <authorList>
            <person name="Zhong Y."/>
            <person name="Wu W."/>
            <person name="Sun C."/>
            <person name="Zou P."/>
            <person name="Liu Y."/>
            <person name="Dai S."/>
            <person name="Zhou R."/>
        </authorList>
    </citation>
    <scope>NUCLEOTIDE SEQUENCE [LARGE SCALE GENOMIC DNA]</scope>
</reference>
<evidence type="ECO:0000313" key="2">
    <source>
        <dbReference type="Proteomes" id="UP001057402"/>
    </source>
</evidence>
<protein>
    <submittedName>
        <fullName evidence="1">Uncharacterized protein</fullName>
    </submittedName>
</protein>
<accession>A0ACB9NY31</accession>
<comment type="caution">
    <text evidence="1">The sequence shown here is derived from an EMBL/GenBank/DDBJ whole genome shotgun (WGS) entry which is preliminary data.</text>
</comment>
<name>A0ACB9NY31_9MYRT</name>
<sequence length="185" mass="20429">MTSGGAAGWIWEEATLEELGVARSGMGRCGYGVLGAIVVGSRGVAAGHRRCYVRGWRSVAAEGRRRKDSAGTREKRRKLEGERRRRLLQQQFGCKSSFCVLLQTGASFAEWSLLRAAPRTGPAAKHQSFRFVDILDIDRSEPEQIEPLPHLVKFVLGCLGYGPKYVTALITSTMMKKKNMKSLGK</sequence>